<evidence type="ECO:0000256" key="5">
    <source>
        <dbReference type="ARBA" id="ARBA00022840"/>
    </source>
</evidence>
<evidence type="ECO:0000259" key="6">
    <source>
        <dbReference type="Pfam" id="PF00294"/>
    </source>
</evidence>
<dbReference type="EMBL" id="DADRWU010000101">
    <property type="protein sequence ID" value="HBA4249471.1"/>
    <property type="molecule type" value="Genomic_DNA"/>
</dbReference>
<dbReference type="PROSITE" id="PS00583">
    <property type="entry name" value="PFKB_KINASES_1"/>
    <property type="match status" value="1"/>
</dbReference>
<dbReference type="Gene3D" id="3.40.1190.20">
    <property type="match status" value="1"/>
</dbReference>
<evidence type="ECO:0000313" key="7">
    <source>
        <dbReference type="EMBL" id="HBA4249471.1"/>
    </source>
</evidence>
<organism evidence="7">
    <name type="scientific">Escherichia coli</name>
    <dbReference type="NCBI Taxonomy" id="562"/>
    <lineage>
        <taxon>Bacteria</taxon>
        <taxon>Pseudomonadati</taxon>
        <taxon>Pseudomonadota</taxon>
        <taxon>Gammaproteobacteria</taxon>
        <taxon>Enterobacterales</taxon>
        <taxon>Enterobacteriaceae</taxon>
        <taxon>Escherichia</taxon>
    </lineage>
</organism>
<dbReference type="InterPro" id="IPR050306">
    <property type="entry name" value="PfkB_Carbo_kinase"/>
</dbReference>
<keyword evidence="5" id="KW-0067">ATP-binding</keyword>
<sequence length="93" mass="9984">MKAKVWVLGDAVVDLLPESEGRLLQCPGGAPANVAVGVARLGGNSGFIGRVGGDPFGRYMRHTLQQEQVDVSHMYLDDHHRTSTVVVDLDDQG</sequence>
<comment type="caution">
    <text evidence="7">The sequence shown here is derived from an EMBL/GenBank/DDBJ whole genome shotgun (WGS) entry which is preliminary data.</text>
</comment>
<accession>A0A8H9SNE2</accession>
<comment type="similarity">
    <text evidence="1">Belongs to the carbohydrate kinase PfkB family.</text>
</comment>
<reference evidence="7" key="1">
    <citation type="journal article" date="2018" name="Genome Biol.">
        <title>SKESA: strategic k-mer extension for scrupulous assemblies.</title>
        <authorList>
            <person name="Souvorov A."/>
            <person name="Agarwala R."/>
            <person name="Lipman D.J."/>
        </authorList>
    </citation>
    <scope>NUCLEOTIDE SEQUENCE</scope>
    <source>
        <strain evidence="7">ST-87-5</strain>
    </source>
</reference>
<dbReference type="Proteomes" id="UP000871786">
    <property type="component" value="Unassembled WGS sequence"/>
</dbReference>
<evidence type="ECO:0000256" key="1">
    <source>
        <dbReference type="ARBA" id="ARBA00010688"/>
    </source>
</evidence>
<dbReference type="SUPFAM" id="SSF53613">
    <property type="entry name" value="Ribokinase-like"/>
    <property type="match status" value="1"/>
</dbReference>
<dbReference type="InterPro" id="IPR002173">
    <property type="entry name" value="Carboh/pur_kinase_PfkB_CS"/>
</dbReference>
<feature type="non-terminal residue" evidence="7">
    <location>
        <position position="93"/>
    </location>
</feature>
<dbReference type="Pfam" id="PF00294">
    <property type="entry name" value="PfkB"/>
    <property type="match status" value="1"/>
</dbReference>
<keyword evidence="4 7" id="KW-0418">Kinase</keyword>
<dbReference type="PANTHER" id="PTHR43085">
    <property type="entry name" value="HEXOKINASE FAMILY MEMBER"/>
    <property type="match status" value="1"/>
</dbReference>
<dbReference type="GO" id="GO:0005524">
    <property type="term" value="F:ATP binding"/>
    <property type="evidence" value="ECO:0007669"/>
    <property type="project" value="UniProtKB-KW"/>
</dbReference>
<dbReference type="InterPro" id="IPR029056">
    <property type="entry name" value="Ribokinase-like"/>
</dbReference>
<protein>
    <submittedName>
        <fullName evidence="7">Aminoimidazole riboside kinase</fullName>
    </submittedName>
</protein>
<dbReference type="InterPro" id="IPR011611">
    <property type="entry name" value="PfkB_dom"/>
</dbReference>
<dbReference type="PANTHER" id="PTHR43085:SF1">
    <property type="entry name" value="PSEUDOURIDINE KINASE-RELATED"/>
    <property type="match status" value="1"/>
</dbReference>
<dbReference type="AlphaFoldDB" id="A0A8H9SNE2"/>
<proteinExistence type="inferred from homology"/>
<evidence type="ECO:0000256" key="3">
    <source>
        <dbReference type="ARBA" id="ARBA00022741"/>
    </source>
</evidence>
<dbReference type="GO" id="GO:0016301">
    <property type="term" value="F:kinase activity"/>
    <property type="evidence" value="ECO:0007669"/>
    <property type="project" value="UniProtKB-KW"/>
</dbReference>
<keyword evidence="3" id="KW-0547">Nucleotide-binding</keyword>
<evidence type="ECO:0000256" key="2">
    <source>
        <dbReference type="ARBA" id="ARBA00022679"/>
    </source>
</evidence>
<reference evidence="7" key="2">
    <citation type="submission" date="2021-03" db="EMBL/GenBank/DDBJ databases">
        <authorList>
            <consortium name="NCBI Pathogen Detection Project"/>
        </authorList>
    </citation>
    <scope>NUCLEOTIDE SEQUENCE</scope>
    <source>
        <strain evidence="7">ST-87-5</strain>
    </source>
</reference>
<feature type="domain" description="Carbohydrate kinase PfkB" evidence="6">
    <location>
        <begin position="3"/>
        <end position="91"/>
    </location>
</feature>
<gene>
    <name evidence="7" type="ORF">J5U05_004724</name>
</gene>
<keyword evidence="2" id="KW-0808">Transferase</keyword>
<evidence type="ECO:0000256" key="4">
    <source>
        <dbReference type="ARBA" id="ARBA00022777"/>
    </source>
</evidence>
<name>A0A8H9SNE2_ECOLX</name>